<keyword evidence="2" id="KW-1185">Reference proteome</keyword>
<organism evidence="1 2">
    <name type="scientific">Bacillus salitolerans</name>
    <dbReference type="NCBI Taxonomy" id="1437434"/>
    <lineage>
        <taxon>Bacteria</taxon>
        <taxon>Bacillati</taxon>
        <taxon>Bacillota</taxon>
        <taxon>Bacilli</taxon>
        <taxon>Bacillales</taxon>
        <taxon>Bacillaceae</taxon>
        <taxon>Bacillus</taxon>
    </lineage>
</organism>
<evidence type="ECO:0000313" key="2">
    <source>
        <dbReference type="Proteomes" id="UP001597214"/>
    </source>
</evidence>
<gene>
    <name evidence="1" type="ORF">ACFSCX_00330</name>
</gene>
<dbReference type="EMBL" id="JBHUEM010000001">
    <property type="protein sequence ID" value="MFD1734998.1"/>
    <property type="molecule type" value="Genomic_DNA"/>
</dbReference>
<dbReference type="RefSeq" id="WP_377926080.1">
    <property type="nucleotide sequence ID" value="NZ_JBHUEM010000001.1"/>
</dbReference>
<accession>A0ABW4LM13</accession>
<name>A0ABW4LM13_9BACI</name>
<protein>
    <recommendedName>
        <fullName evidence="3">Phage portal protein</fullName>
    </recommendedName>
</protein>
<evidence type="ECO:0000313" key="1">
    <source>
        <dbReference type="EMBL" id="MFD1734998.1"/>
    </source>
</evidence>
<evidence type="ECO:0008006" key="3">
    <source>
        <dbReference type="Google" id="ProtNLM"/>
    </source>
</evidence>
<dbReference type="Proteomes" id="UP001597214">
    <property type="component" value="Unassembled WGS sequence"/>
</dbReference>
<sequence>MYAMFQKEGCLKGKANQVFIHTSTSVRLPKQSMGTSVLKFQKMCQRLTDAAGYELSDIQLGESEVSIQFGNTVFDPIASLDELNDLWDTVNEACKNILIPEGCMKWMIDIGLHEEEPYDLDVEILRQDNAEISELER</sequence>
<proteinExistence type="predicted"/>
<reference evidence="2" key="1">
    <citation type="journal article" date="2019" name="Int. J. Syst. Evol. Microbiol.">
        <title>The Global Catalogue of Microorganisms (GCM) 10K type strain sequencing project: providing services to taxonomists for standard genome sequencing and annotation.</title>
        <authorList>
            <consortium name="The Broad Institute Genomics Platform"/>
            <consortium name="The Broad Institute Genome Sequencing Center for Infectious Disease"/>
            <person name="Wu L."/>
            <person name="Ma J."/>
        </authorList>
    </citation>
    <scope>NUCLEOTIDE SEQUENCE [LARGE SCALE GENOMIC DNA]</scope>
    <source>
        <strain evidence="2">CCUG 49339</strain>
    </source>
</reference>
<comment type="caution">
    <text evidence="1">The sequence shown here is derived from an EMBL/GenBank/DDBJ whole genome shotgun (WGS) entry which is preliminary data.</text>
</comment>